<dbReference type="Proteomes" id="UP000356253">
    <property type="component" value="Unassembled WGS sequence"/>
</dbReference>
<proteinExistence type="predicted"/>
<sequence>MQEASLIGAIKIILIILLIYFGIKIIFKWFGPLILKYFMKKLGEKAFQNFNQGENAQSPFQQNRTQQKTKENIGKKKSNSRNENKEVGEYIDFEEIE</sequence>
<comment type="caution">
    <text evidence="1">The sequence shown here is derived from an EMBL/GenBank/DDBJ whole genome shotgun (WGS) entry which is preliminary data.</text>
</comment>
<protein>
    <submittedName>
        <fullName evidence="1">Uncharacterized protein</fullName>
    </submittedName>
</protein>
<keyword evidence="2" id="KW-1185">Reference proteome</keyword>
<accession>A0AC61Y755</accession>
<name>A0AC61Y755_9FLAO</name>
<gene>
    <name evidence="1" type="ORF">FVB9532_01611</name>
</gene>
<organism evidence="1 2">
    <name type="scientific">Mesonia oceanica</name>
    <dbReference type="NCBI Taxonomy" id="2687242"/>
    <lineage>
        <taxon>Bacteria</taxon>
        <taxon>Pseudomonadati</taxon>
        <taxon>Bacteroidota</taxon>
        <taxon>Flavobacteriia</taxon>
        <taxon>Flavobacteriales</taxon>
        <taxon>Flavobacteriaceae</taxon>
        <taxon>Mesonia</taxon>
    </lineage>
</organism>
<reference evidence="1" key="1">
    <citation type="submission" date="2019-09" db="EMBL/GenBank/DDBJ databases">
        <authorList>
            <person name="Rodrigo-Torres L."/>
            <person name="Arahal R. D."/>
            <person name="Lucena T."/>
        </authorList>
    </citation>
    <scope>NUCLEOTIDE SEQUENCE</scope>
    <source>
        <strain evidence="1">ISS653</strain>
    </source>
</reference>
<evidence type="ECO:0000313" key="2">
    <source>
        <dbReference type="Proteomes" id="UP000356253"/>
    </source>
</evidence>
<evidence type="ECO:0000313" key="1">
    <source>
        <dbReference type="EMBL" id="VVV00341.1"/>
    </source>
</evidence>
<dbReference type="EMBL" id="CABVMM010000005">
    <property type="protein sequence ID" value="VVV00341.1"/>
    <property type="molecule type" value="Genomic_DNA"/>
</dbReference>